<proteinExistence type="predicted"/>
<reference evidence="1 2" key="1">
    <citation type="journal article" date="2022" name="Gigascience">
        <title>A chromosome-level genome assembly and annotation of the desert horned lizard, Phrynosoma platyrhinos, provides insight into chromosomal rearrangements among reptiles.</title>
        <authorList>
            <person name="Koochekian N."/>
            <person name="Ascanio A."/>
            <person name="Farleigh K."/>
            <person name="Card D.C."/>
            <person name="Schield D.R."/>
            <person name="Castoe T.A."/>
            <person name="Jezkova T."/>
        </authorList>
    </citation>
    <scope>NUCLEOTIDE SEQUENCE [LARGE SCALE GENOMIC DNA]</scope>
    <source>
        <strain evidence="1">NK-2021</strain>
    </source>
</reference>
<evidence type="ECO:0000313" key="1">
    <source>
        <dbReference type="EMBL" id="KAH0623287.1"/>
    </source>
</evidence>
<organism evidence="1 2">
    <name type="scientific">Phrynosoma platyrhinos</name>
    <name type="common">Desert horned lizard</name>
    <dbReference type="NCBI Taxonomy" id="52577"/>
    <lineage>
        <taxon>Eukaryota</taxon>
        <taxon>Metazoa</taxon>
        <taxon>Chordata</taxon>
        <taxon>Craniata</taxon>
        <taxon>Vertebrata</taxon>
        <taxon>Euteleostomi</taxon>
        <taxon>Lepidosauria</taxon>
        <taxon>Squamata</taxon>
        <taxon>Bifurcata</taxon>
        <taxon>Unidentata</taxon>
        <taxon>Episquamata</taxon>
        <taxon>Toxicofera</taxon>
        <taxon>Iguania</taxon>
        <taxon>Phrynosomatidae</taxon>
        <taxon>Phrynosomatinae</taxon>
        <taxon>Phrynosoma</taxon>
    </lineage>
</organism>
<protein>
    <submittedName>
        <fullName evidence="1">Uncharacterized protein</fullName>
    </submittedName>
</protein>
<sequence length="125" mass="14067">MQHHRLNNNAINGFQVITVHCQVSLMSQALVQQDTIAPRELPPQHLQMIQLEMYAPKGIIAHKGLPCPSLVLVVSTAIPQEISRLKIVSFVLQDIIVMEQDFHLLLVSVLLDSTAMEEAFLQDLY</sequence>
<keyword evidence="2" id="KW-1185">Reference proteome</keyword>
<comment type="caution">
    <text evidence="1">The sequence shown here is derived from an EMBL/GenBank/DDBJ whole genome shotgun (WGS) entry which is preliminary data.</text>
</comment>
<name>A0ABQ7T113_PHRPL</name>
<evidence type="ECO:0000313" key="2">
    <source>
        <dbReference type="Proteomes" id="UP000826234"/>
    </source>
</evidence>
<gene>
    <name evidence="1" type="ORF">JD844_031441</name>
</gene>
<dbReference type="EMBL" id="JAIPUX010003283">
    <property type="protein sequence ID" value="KAH0623287.1"/>
    <property type="molecule type" value="Genomic_DNA"/>
</dbReference>
<accession>A0ABQ7T113</accession>
<dbReference type="Proteomes" id="UP000826234">
    <property type="component" value="Unassembled WGS sequence"/>
</dbReference>